<geneLocation type="mitochondrion" evidence="8"/>
<keyword evidence="4 6" id="KW-0472">Membrane</keyword>
<proteinExistence type="predicted"/>
<evidence type="ECO:0000256" key="6">
    <source>
        <dbReference type="SAM" id="Phobius"/>
    </source>
</evidence>
<dbReference type="Pfam" id="PF04193">
    <property type="entry name" value="PQ-loop"/>
    <property type="match status" value="1"/>
</dbReference>
<comment type="subcellular location">
    <subcellularLocation>
        <location evidence="1">Membrane</location>
        <topology evidence="1">Multi-pass membrane protein</topology>
    </subcellularLocation>
</comment>
<reference evidence="8 10" key="2">
    <citation type="submission" date="2018-03" db="EMBL/GenBank/DDBJ databases">
        <authorList>
            <person name="Fogelqvist J."/>
        </authorList>
    </citation>
    <scope>NUCLEOTIDE SEQUENCE [LARGE SCALE GENOMIC DNA]</scope>
</reference>
<dbReference type="EMBL" id="OVEO01000007">
    <property type="protein sequence ID" value="SPQ97201.1"/>
    <property type="molecule type" value="Genomic_DNA"/>
</dbReference>
<dbReference type="Proteomes" id="UP000290189">
    <property type="component" value="Unassembled WGS sequence"/>
</dbReference>
<reference evidence="7 9" key="1">
    <citation type="submission" date="2015-02" db="EMBL/GenBank/DDBJ databases">
        <authorList>
            <person name="Chooi Y.-H."/>
        </authorList>
    </citation>
    <scope>NUCLEOTIDE SEQUENCE [LARGE SCALE GENOMIC DNA]</scope>
    <source>
        <strain evidence="7">E3</strain>
    </source>
</reference>
<feature type="compositionally biased region" description="Low complexity" evidence="5">
    <location>
        <begin position="282"/>
        <end position="293"/>
    </location>
</feature>
<evidence type="ECO:0000256" key="1">
    <source>
        <dbReference type="ARBA" id="ARBA00004141"/>
    </source>
</evidence>
<keyword evidence="9" id="KW-1185">Reference proteome</keyword>
<dbReference type="GO" id="GO:0016020">
    <property type="term" value="C:membrane"/>
    <property type="evidence" value="ECO:0007669"/>
    <property type="project" value="UniProtKB-SubCell"/>
</dbReference>
<keyword evidence="8" id="KW-0496">Mitochondrion</keyword>
<dbReference type="AlphaFoldDB" id="A0A0G4IVN6"/>
<keyword evidence="3 6" id="KW-1133">Transmembrane helix</keyword>
<protein>
    <submittedName>
        <fullName evidence="7">Uncharacterized protein</fullName>
    </submittedName>
</protein>
<dbReference type="Proteomes" id="UP000039324">
    <property type="component" value="Unassembled WGS sequence"/>
</dbReference>
<name>A0A0G4IVN6_PLABS</name>
<accession>A0A0G4IVN6</accession>
<feature type="transmembrane region" description="Helical" evidence="6">
    <location>
        <begin position="126"/>
        <end position="148"/>
    </location>
</feature>
<feature type="transmembrane region" description="Helical" evidence="6">
    <location>
        <begin position="23"/>
        <end position="40"/>
    </location>
</feature>
<feature type="transmembrane region" description="Helical" evidence="6">
    <location>
        <begin position="240"/>
        <end position="261"/>
    </location>
</feature>
<feature type="transmembrane region" description="Helical" evidence="6">
    <location>
        <begin position="60"/>
        <end position="79"/>
    </location>
</feature>
<evidence type="ECO:0000256" key="5">
    <source>
        <dbReference type="SAM" id="MobiDB-lite"/>
    </source>
</evidence>
<feature type="transmembrane region" description="Helical" evidence="6">
    <location>
        <begin position="209"/>
        <end position="228"/>
    </location>
</feature>
<dbReference type="InterPro" id="IPR051415">
    <property type="entry name" value="LAAT-1"/>
</dbReference>
<sequence>MPPYNRFIYAVLGEKSTSAMMDVSVYFMMMSCVLTIVKCVPPLYKNCRERSTRSIDPRMVALWVAADALCLVSCLVKRSNMAMTALAVILVVQDCLLGAQLAYFTYVRRPPGASKAKGTRLSLKGALRPVALLSCVLVTAGSPLYASFSWSPSSSPSRALLSADAVTVATWRLTLGTILMAVSAALSISSRMPTLVTNFKTRVAPPVSFLMYVLLVLTNACFAVHVLLKSLCDGWTSHDVPAYCVSFGCCILDAIVVFQLATYRQAASRDIENGQSGIHRQTSWSTMSSSTTMAGAVRRPPSPTL</sequence>
<evidence type="ECO:0000313" key="8">
    <source>
        <dbReference type="EMBL" id="SPQ97201.1"/>
    </source>
</evidence>
<dbReference type="PANTHER" id="PTHR16201">
    <property type="entry name" value="SEVEN TRANSMEMBRANE PROTEIN 1-RELATED"/>
    <property type="match status" value="1"/>
</dbReference>
<evidence type="ECO:0000256" key="3">
    <source>
        <dbReference type="ARBA" id="ARBA00022989"/>
    </source>
</evidence>
<organism evidence="7 9">
    <name type="scientific">Plasmodiophora brassicae</name>
    <name type="common">Clubroot disease agent</name>
    <dbReference type="NCBI Taxonomy" id="37360"/>
    <lineage>
        <taxon>Eukaryota</taxon>
        <taxon>Sar</taxon>
        <taxon>Rhizaria</taxon>
        <taxon>Endomyxa</taxon>
        <taxon>Phytomyxea</taxon>
        <taxon>Plasmodiophorida</taxon>
        <taxon>Plasmodiophoridae</taxon>
        <taxon>Plasmodiophora</taxon>
    </lineage>
</organism>
<keyword evidence="2 6" id="KW-0812">Transmembrane</keyword>
<evidence type="ECO:0000256" key="4">
    <source>
        <dbReference type="ARBA" id="ARBA00023136"/>
    </source>
</evidence>
<dbReference type="Gene3D" id="1.20.1280.290">
    <property type="match status" value="2"/>
</dbReference>
<evidence type="ECO:0000313" key="10">
    <source>
        <dbReference type="Proteomes" id="UP000290189"/>
    </source>
</evidence>
<evidence type="ECO:0000313" key="9">
    <source>
        <dbReference type="Proteomes" id="UP000039324"/>
    </source>
</evidence>
<feature type="region of interest" description="Disordered" evidence="5">
    <location>
        <begin position="277"/>
        <end position="305"/>
    </location>
</feature>
<dbReference type="EMBL" id="CDSF01000090">
    <property type="protein sequence ID" value="CEO99184.1"/>
    <property type="molecule type" value="Genomic_DNA"/>
</dbReference>
<dbReference type="InterPro" id="IPR006603">
    <property type="entry name" value="PQ-loop_rpt"/>
</dbReference>
<evidence type="ECO:0000313" key="7">
    <source>
        <dbReference type="EMBL" id="CEO99184.1"/>
    </source>
</evidence>
<gene>
    <name evidence="7" type="ORF">PBRA_001090</name>
    <name evidence="8" type="ORF">PLBR_LOCUS4416</name>
</gene>
<evidence type="ECO:0000256" key="2">
    <source>
        <dbReference type="ARBA" id="ARBA00022692"/>
    </source>
</evidence>
<feature type="transmembrane region" description="Helical" evidence="6">
    <location>
        <begin position="168"/>
        <end position="188"/>
    </location>
</feature>
<dbReference type="STRING" id="37360.A0A0G4IVN6"/>